<dbReference type="Proteomes" id="UP001500975">
    <property type="component" value="Unassembled WGS sequence"/>
</dbReference>
<dbReference type="NCBIfam" id="TIGR02444">
    <property type="entry name" value="TIGR02444 family protein"/>
    <property type="match status" value="1"/>
</dbReference>
<dbReference type="InterPro" id="IPR012659">
    <property type="entry name" value="CHP02444"/>
</dbReference>
<name>A0ABP8I434_9BURK</name>
<accession>A0ABP8I434</accession>
<evidence type="ECO:0008006" key="3">
    <source>
        <dbReference type="Google" id="ProtNLM"/>
    </source>
</evidence>
<evidence type="ECO:0000313" key="2">
    <source>
        <dbReference type="Proteomes" id="UP001500975"/>
    </source>
</evidence>
<organism evidence="1 2">
    <name type="scientific">Variovorax defluvii</name>
    <dbReference type="NCBI Taxonomy" id="913761"/>
    <lineage>
        <taxon>Bacteria</taxon>
        <taxon>Pseudomonadati</taxon>
        <taxon>Pseudomonadota</taxon>
        <taxon>Betaproteobacteria</taxon>
        <taxon>Burkholderiales</taxon>
        <taxon>Comamonadaceae</taxon>
        <taxon>Variovorax</taxon>
    </lineage>
</organism>
<evidence type="ECO:0000313" key="1">
    <source>
        <dbReference type="EMBL" id="GAA4350996.1"/>
    </source>
</evidence>
<dbReference type="RefSeq" id="WP_345539948.1">
    <property type="nucleotide sequence ID" value="NZ_BAABGJ010000073.1"/>
</dbReference>
<reference evidence="2" key="1">
    <citation type="journal article" date="2019" name="Int. J. Syst. Evol. Microbiol.">
        <title>The Global Catalogue of Microorganisms (GCM) 10K type strain sequencing project: providing services to taxonomists for standard genome sequencing and annotation.</title>
        <authorList>
            <consortium name="The Broad Institute Genomics Platform"/>
            <consortium name="The Broad Institute Genome Sequencing Center for Infectious Disease"/>
            <person name="Wu L."/>
            <person name="Ma J."/>
        </authorList>
    </citation>
    <scope>NUCLEOTIDE SEQUENCE [LARGE SCALE GENOMIC DNA]</scope>
    <source>
        <strain evidence="2">JCM 17804</strain>
    </source>
</reference>
<gene>
    <name evidence="1" type="ORF">GCM10023165_38780</name>
</gene>
<protein>
    <recommendedName>
        <fullName evidence="3">TIGR02444 family protein</fullName>
    </recommendedName>
</protein>
<proteinExistence type="predicted"/>
<dbReference type="EMBL" id="BAABGJ010000073">
    <property type="protein sequence ID" value="GAA4350996.1"/>
    <property type="molecule type" value="Genomic_DNA"/>
</dbReference>
<comment type="caution">
    <text evidence="1">The sequence shown here is derived from an EMBL/GenBank/DDBJ whole genome shotgun (WGS) entry which is preliminary data.</text>
</comment>
<dbReference type="Pfam" id="PF09523">
    <property type="entry name" value="DUF2390"/>
    <property type="match status" value="1"/>
</dbReference>
<sequence>MPRTLHPDAAWAAIGALYADPALQRTLLQRQDDEGLDVVLHLFAHWATTQGHPLDDAALAEARTLVAPWRNEVIAPLRALRRSMKPIAAGAARIEAVRDQVKAAELAAERAQVHMLCDWLQAR</sequence>
<keyword evidence="2" id="KW-1185">Reference proteome</keyword>